<keyword evidence="1" id="KW-0436">Ligase</keyword>
<dbReference type="AlphaFoldDB" id="A0A6L7HYK2"/>
<comment type="caution">
    <text evidence="1">The sequence shown here is derived from an EMBL/GenBank/DDBJ whole genome shotgun (WGS) entry which is preliminary data.</text>
</comment>
<evidence type="ECO:0000313" key="1">
    <source>
        <dbReference type="EMBL" id="MXR69409.1"/>
    </source>
</evidence>
<dbReference type="EMBL" id="WRPA01000010">
    <property type="protein sequence ID" value="MXR69409.1"/>
    <property type="molecule type" value="Genomic_DNA"/>
</dbReference>
<evidence type="ECO:0000313" key="2">
    <source>
        <dbReference type="Proteomes" id="UP000474778"/>
    </source>
</evidence>
<dbReference type="PANTHER" id="PTHR36932">
    <property type="entry name" value="CAPSULAR POLYSACCHARIDE BIOSYNTHESIS PROTEIN"/>
    <property type="match status" value="1"/>
</dbReference>
<dbReference type="InterPro" id="IPR053158">
    <property type="entry name" value="CapK_Type1_Caps_Biosynth"/>
</dbReference>
<dbReference type="GO" id="GO:0016874">
    <property type="term" value="F:ligase activity"/>
    <property type="evidence" value="ECO:0007669"/>
    <property type="project" value="UniProtKB-KW"/>
</dbReference>
<keyword evidence="2" id="KW-1185">Reference proteome</keyword>
<gene>
    <name evidence="1" type="ORF">GNT65_12130</name>
</gene>
<organism evidence="1 2">
    <name type="scientific">Shewanella insulae</name>
    <dbReference type="NCBI Taxonomy" id="2681496"/>
    <lineage>
        <taxon>Bacteria</taxon>
        <taxon>Pseudomonadati</taxon>
        <taxon>Pseudomonadota</taxon>
        <taxon>Gammaproteobacteria</taxon>
        <taxon>Alteromonadales</taxon>
        <taxon>Shewanellaceae</taxon>
        <taxon>Shewanella</taxon>
    </lineage>
</organism>
<reference evidence="1 2" key="1">
    <citation type="submission" date="2019-12" db="EMBL/GenBank/DDBJ databases">
        <title>Shewanella insulae sp. nov., isolated from a tidal flat.</title>
        <authorList>
            <person name="Yoon J.-H."/>
        </authorList>
    </citation>
    <scope>NUCLEOTIDE SEQUENCE [LARGE SCALE GENOMIC DNA]</scope>
    <source>
        <strain evidence="1 2">JBTF-M18</strain>
    </source>
</reference>
<dbReference type="Gene3D" id="3.40.50.12780">
    <property type="entry name" value="N-terminal domain of ligase-like"/>
    <property type="match status" value="1"/>
</dbReference>
<accession>A0A6L7HYK2</accession>
<sequence>MALNFIKKIIFKLGVAKRNPSFNEKFISLMKTDFADRDELDILVKNKLRDLLVFSQQYSNFYRDRFNKQGIILSENFDPFDVLSRLPTVTKSDLITSNKLIDTTSFFPFKKTFFSETSGSSGEPLTFLKNEEWDSANRAAIARGMSWYGVEFSDRNGYFWGYSFSKLQIVKTKFFDFLLNRFRLFSYSDEDIQSFMKKAENAVYIHGYSSMIYEVARKANSNGMKLNNIKFVKGTSEKIYAHYNDEAFKAFGRKIVSEYGAAEAGIIAFECPEGNMHINEENCLVEVIDEKIVVTNLESLSFPIIRYELGDFVKLSEKQCSCGRHHKVISEVLGRVGKNIYGKENKVFPSLTLYYIFKRLALECGYIINYRAEQHEIGKLVFFLEGEVSQEVNDKVLDFAQSYFLNTVEVELKNESVIHSKNKKLKDFESFL</sequence>
<dbReference type="SUPFAM" id="SSF56801">
    <property type="entry name" value="Acetyl-CoA synthetase-like"/>
    <property type="match status" value="1"/>
</dbReference>
<dbReference type="RefSeq" id="WP_160796542.1">
    <property type="nucleotide sequence ID" value="NZ_WRPA01000010.1"/>
</dbReference>
<dbReference type="InterPro" id="IPR042099">
    <property type="entry name" value="ANL_N_sf"/>
</dbReference>
<protein>
    <submittedName>
        <fullName evidence="1">Phenylacetate--CoA ligase family protein</fullName>
    </submittedName>
</protein>
<name>A0A6L7HYK2_9GAMM</name>
<dbReference type="Proteomes" id="UP000474778">
    <property type="component" value="Unassembled WGS sequence"/>
</dbReference>
<dbReference type="PANTHER" id="PTHR36932:SF1">
    <property type="entry name" value="CAPSULAR POLYSACCHARIDE BIOSYNTHESIS PROTEIN"/>
    <property type="match status" value="1"/>
</dbReference>
<proteinExistence type="predicted"/>